<sequence length="389" mass="41849">MKTNALGVVVAAAVFGVTVACQQENVMTEATTGMNDRNARADAVPVLPATLFNYAAQVLPAYLTSPQVAGQNNTPPNNPITDQGATLGRVLFYDKSLSLNNTTSCASCHQQANSFSDPARFSRGFAGGLTTRNSMSLINARYYPNGRFFWDERSASAEAQASQPIIHPVEMGMTMPSAVAKLRTLNYYPSLFQNAYGTPTIDSARVVRALAQFIRSMVSYRTKYDTGRAALAPNQNPTTTNFANFTAEENEGKQLFFGPGNCGACHGTETFTAAGARNNGLDVVSTDNGVGAITKNAAQNGLFKVPSLRGIEKSAPYMHDGRFATLEQVVEHYNSQVKPHANLAPQLRGPNGQPRRLNLTQAQKNALVAFMKTLTDTGIASDPKFSNPF</sequence>
<protein>
    <submittedName>
        <fullName evidence="10">Cytochrome c peroxidase</fullName>
        <ecNumber evidence="10">1.11.1.5</ecNumber>
    </submittedName>
</protein>
<dbReference type="Pfam" id="PF03150">
    <property type="entry name" value="CCP_MauG"/>
    <property type="match status" value="1"/>
</dbReference>
<dbReference type="GO" id="GO:0004130">
    <property type="term" value="F:cytochrome-c peroxidase activity"/>
    <property type="evidence" value="ECO:0007669"/>
    <property type="project" value="UniProtKB-EC"/>
</dbReference>
<feature type="domain" description="Cytochrome c" evidence="9">
    <location>
        <begin position="247"/>
        <end position="375"/>
    </location>
</feature>
<evidence type="ECO:0000256" key="7">
    <source>
        <dbReference type="PROSITE-ProRule" id="PRU00433"/>
    </source>
</evidence>
<feature type="signal peptide" evidence="8">
    <location>
        <begin position="1"/>
        <end position="20"/>
    </location>
</feature>
<feature type="chain" id="PRO_5031452767" evidence="8">
    <location>
        <begin position="21"/>
        <end position="389"/>
    </location>
</feature>
<dbReference type="GO" id="GO:0046872">
    <property type="term" value="F:metal ion binding"/>
    <property type="evidence" value="ECO:0007669"/>
    <property type="project" value="UniProtKB-KW"/>
</dbReference>
<comment type="subcellular location">
    <subcellularLocation>
        <location evidence="1">Cell envelope</location>
    </subcellularLocation>
</comment>
<comment type="caution">
    <text evidence="10">The sequence shown here is derived from an EMBL/GenBank/DDBJ whole genome shotgun (WGS) entry which is preliminary data.</text>
</comment>
<dbReference type="InterPro" id="IPR051395">
    <property type="entry name" value="Cytochrome_c_Peroxidase/MauG"/>
</dbReference>
<evidence type="ECO:0000256" key="5">
    <source>
        <dbReference type="ARBA" id="ARBA00023002"/>
    </source>
</evidence>
<dbReference type="InterPro" id="IPR009056">
    <property type="entry name" value="Cyt_c-like_dom"/>
</dbReference>
<dbReference type="SUPFAM" id="SSF46626">
    <property type="entry name" value="Cytochrome c"/>
    <property type="match status" value="2"/>
</dbReference>
<dbReference type="EC" id="1.11.1.5" evidence="10"/>
<keyword evidence="5 10" id="KW-0560">Oxidoreductase</keyword>
<evidence type="ECO:0000259" key="9">
    <source>
        <dbReference type="PROSITE" id="PS51007"/>
    </source>
</evidence>
<organism evidence="10 11">
    <name type="scientific">Runella defluvii</name>
    <dbReference type="NCBI Taxonomy" id="370973"/>
    <lineage>
        <taxon>Bacteria</taxon>
        <taxon>Pseudomonadati</taxon>
        <taxon>Bacteroidota</taxon>
        <taxon>Cytophagia</taxon>
        <taxon>Cytophagales</taxon>
        <taxon>Spirosomataceae</taxon>
        <taxon>Runella</taxon>
    </lineage>
</organism>
<dbReference type="PROSITE" id="PS51007">
    <property type="entry name" value="CYTC"/>
    <property type="match status" value="1"/>
</dbReference>
<reference evidence="10 11" key="1">
    <citation type="submission" date="2020-08" db="EMBL/GenBank/DDBJ databases">
        <title>Genomic Encyclopedia of Type Strains, Phase IV (KMG-IV): sequencing the most valuable type-strain genomes for metagenomic binning, comparative biology and taxonomic classification.</title>
        <authorList>
            <person name="Goeker M."/>
        </authorList>
    </citation>
    <scope>NUCLEOTIDE SEQUENCE [LARGE SCALE GENOMIC DNA]</scope>
    <source>
        <strain evidence="10 11">DSM 17976</strain>
    </source>
</reference>
<evidence type="ECO:0000313" key="11">
    <source>
        <dbReference type="Proteomes" id="UP000541352"/>
    </source>
</evidence>
<evidence type="ECO:0000256" key="1">
    <source>
        <dbReference type="ARBA" id="ARBA00004196"/>
    </source>
</evidence>
<dbReference type="Gene3D" id="1.10.760.10">
    <property type="entry name" value="Cytochrome c-like domain"/>
    <property type="match status" value="2"/>
</dbReference>
<dbReference type="RefSeq" id="WP_221225641.1">
    <property type="nucleotide sequence ID" value="NZ_JACIBY010000006.1"/>
</dbReference>
<keyword evidence="3 7" id="KW-0479">Metal-binding</keyword>
<keyword evidence="10" id="KW-0575">Peroxidase</keyword>
<gene>
    <name evidence="10" type="ORF">FHS57_003165</name>
</gene>
<keyword evidence="2 7" id="KW-0349">Heme</keyword>
<dbReference type="GO" id="GO:0030313">
    <property type="term" value="C:cell envelope"/>
    <property type="evidence" value="ECO:0007669"/>
    <property type="project" value="UniProtKB-SubCell"/>
</dbReference>
<evidence type="ECO:0000256" key="2">
    <source>
        <dbReference type="ARBA" id="ARBA00022617"/>
    </source>
</evidence>
<dbReference type="PANTHER" id="PTHR30600">
    <property type="entry name" value="CYTOCHROME C PEROXIDASE-RELATED"/>
    <property type="match status" value="1"/>
</dbReference>
<evidence type="ECO:0000256" key="4">
    <source>
        <dbReference type="ARBA" id="ARBA00022729"/>
    </source>
</evidence>
<dbReference type="PANTHER" id="PTHR30600:SF10">
    <property type="entry name" value="BLL6722 PROTEIN"/>
    <property type="match status" value="1"/>
</dbReference>
<accession>A0A7W6ER02</accession>
<evidence type="ECO:0000256" key="3">
    <source>
        <dbReference type="ARBA" id="ARBA00022723"/>
    </source>
</evidence>
<keyword evidence="6 7" id="KW-0408">Iron</keyword>
<dbReference type="GO" id="GO:0009055">
    <property type="term" value="F:electron transfer activity"/>
    <property type="evidence" value="ECO:0007669"/>
    <property type="project" value="InterPro"/>
</dbReference>
<dbReference type="InterPro" id="IPR036909">
    <property type="entry name" value="Cyt_c-like_dom_sf"/>
</dbReference>
<dbReference type="Pfam" id="PF00034">
    <property type="entry name" value="Cytochrom_C"/>
    <property type="match status" value="1"/>
</dbReference>
<evidence type="ECO:0000256" key="6">
    <source>
        <dbReference type="ARBA" id="ARBA00023004"/>
    </source>
</evidence>
<proteinExistence type="predicted"/>
<keyword evidence="4 8" id="KW-0732">Signal</keyword>
<dbReference type="EMBL" id="JACIBY010000006">
    <property type="protein sequence ID" value="MBB3839159.1"/>
    <property type="molecule type" value="Genomic_DNA"/>
</dbReference>
<dbReference type="Proteomes" id="UP000541352">
    <property type="component" value="Unassembled WGS sequence"/>
</dbReference>
<keyword evidence="11" id="KW-1185">Reference proteome</keyword>
<name>A0A7W6ER02_9BACT</name>
<dbReference type="AlphaFoldDB" id="A0A7W6ER02"/>
<dbReference type="InterPro" id="IPR004852">
    <property type="entry name" value="Di-haem_cyt_c_peroxidsae"/>
</dbReference>
<evidence type="ECO:0000256" key="8">
    <source>
        <dbReference type="SAM" id="SignalP"/>
    </source>
</evidence>
<dbReference type="GO" id="GO:0020037">
    <property type="term" value="F:heme binding"/>
    <property type="evidence" value="ECO:0007669"/>
    <property type="project" value="InterPro"/>
</dbReference>
<dbReference type="PROSITE" id="PS51257">
    <property type="entry name" value="PROKAR_LIPOPROTEIN"/>
    <property type="match status" value="1"/>
</dbReference>
<evidence type="ECO:0000313" key="10">
    <source>
        <dbReference type="EMBL" id="MBB3839159.1"/>
    </source>
</evidence>